<evidence type="ECO:0000313" key="3">
    <source>
        <dbReference type="Proteomes" id="UP001626550"/>
    </source>
</evidence>
<dbReference type="Proteomes" id="UP001626550">
    <property type="component" value="Unassembled WGS sequence"/>
</dbReference>
<organism evidence="2 3">
    <name type="scientific">Cichlidogyrus casuarinus</name>
    <dbReference type="NCBI Taxonomy" id="1844966"/>
    <lineage>
        <taxon>Eukaryota</taxon>
        <taxon>Metazoa</taxon>
        <taxon>Spiralia</taxon>
        <taxon>Lophotrochozoa</taxon>
        <taxon>Platyhelminthes</taxon>
        <taxon>Monogenea</taxon>
        <taxon>Monopisthocotylea</taxon>
        <taxon>Dactylogyridea</taxon>
        <taxon>Ancyrocephalidae</taxon>
        <taxon>Cichlidogyrus</taxon>
    </lineage>
</organism>
<keyword evidence="1" id="KW-0175">Coiled coil</keyword>
<dbReference type="EMBL" id="JBJKFK010002653">
    <property type="protein sequence ID" value="KAL3310786.1"/>
    <property type="molecule type" value="Genomic_DNA"/>
</dbReference>
<accession>A0ABD2PTL4</accession>
<evidence type="ECO:0000313" key="2">
    <source>
        <dbReference type="EMBL" id="KAL3310786.1"/>
    </source>
</evidence>
<feature type="coiled-coil region" evidence="1">
    <location>
        <begin position="81"/>
        <end position="129"/>
    </location>
</feature>
<gene>
    <name evidence="2" type="ORF">Ciccas_010640</name>
</gene>
<keyword evidence="3" id="KW-1185">Reference proteome</keyword>
<proteinExistence type="predicted"/>
<dbReference type="AlphaFoldDB" id="A0ABD2PTL4"/>
<sequence>METAKLSLTKSPKVSVLCELASWIQSQPIETNKTEFDEDQEFYERLLSRIIELYSKSNKIAEDLEFTSDKALLRGRALSLLDDLEARMEGKDQELIMLAVEKESISTRNIELEKQIETLIQNQNYLENEISKSHEGLKKLCEDSEDILCSSFLSQKIHT</sequence>
<reference evidence="2 3" key="1">
    <citation type="submission" date="2024-11" db="EMBL/GenBank/DDBJ databases">
        <title>Adaptive evolution of stress response genes in parasites aligns with host niche diversity.</title>
        <authorList>
            <person name="Hahn C."/>
            <person name="Resl P."/>
        </authorList>
    </citation>
    <scope>NUCLEOTIDE SEQUENCE [LARGE SCALE GENOMIC DNA]</scope>
    <source>
        <strain evidence="2">EGGRZ-B1_66</strain>
        <tissue evidence="2">Body</tissue>
    </source>
</reference>
<evidence type="ECO:0000256" key="1">
    <source>
        <dbReference type="SAM" id="Coils"/>
    </source>
</evidence>
<name>A0ABD2PTL4_9PLAT</name>
<comment type="caution">
    <text evidence="2">The sequence shown here is derived from an EMBL/GenBank/DDBJ whole genome shotgun (WGS) entry which is preliminary data.</text>
</comment>
<protein>
    <submittedName>
        <fullName evidence="2">Uncharacterized protein</fullName>
    </submittedName>
</protein>